<proteinExistence type="inferred from homology"/>
<dbReference type="PRINTS" id="PR00371">
    <property type="entry name" value="FPNCR"/>
</dbReference>
<dbReference type="InterPro" id="IPR023208">
    <property type="entry name" value="P450R"/>
</dbReference>
<evidence type="ECO:0000256" key="7">
    <source>
        <dbReference type="ARBA" id="ARBA00022989"/>
    </source>
</evidence>
<dbReference type="Pfam" id="PF00667">
    <property type="entry name" value="FAD_binding_1"/>
    <property type="match status" value="1"/>
</dbReference>
<dbReference type="InterPro" id="IPR003097">
    <property type="entry name" value="CysJ-like_FAD-binding"/>
</dbReference>
<comment type="similarity">
    <text evidence="10 11">In the C-terminal section; belongs to the flavoprotein pyridine nucleotide cytochrome reductase family.</text>
</comment>
<feature type="binding site" evidence="10">
    <location>
        <position position="678"/>
    </location>
    <ligand>
        <name>FAD</name>
        <dbReference type="ChEBI" id="CHEBI:57692"/>
    </ligand>
</feature>
<evidence type="ECO:0000256" key="1">
    <source>
        <dbReference type="ARBA" id="ARBA00022630"/>
    </source>
</evidence>
<evidence type="ECO:0000256" key="2">
    <source>
        <dbReference type="ARBA" id="ARBA00022643"/>
    </source>
</evidence>
<feature type="binding site" evidence="10">
    <location>
        <begin position="604"/>
        <end position="608"/>
    </location>
    <ligand>
        <name>NADP(+)</name>
        <dbReference type="ChEBI" id="CHEBI:58349"/>
    </ligand>
</feature>
<keyword evidence="9 10" id="KW-0472">Membrane</keyword>
<feature type="domain" description="Flavodoxin-like" evidence="12">
    <location>
        <begin position="78"/>
        <end position="222"/>
    </location>
</feature>
<dbReference type="InterPro" id="IPR039261">
    <property type="entry name" value="FNR_nucleotide-bd"/>
</dbReference>
<keyword evidence="3 10" id="KW-0812">Transmembrane</keyword>
<feature type="binding site" evidence="10">
    <location>
        <position position="206"/>
    </location>
    <ligand>
        <name>FMN</name>
        <dbReference type="ChEBI" id="CHEBI:58210"/>
    </ligand>
</feature>
<dbReference type="HAMAP" id="MF_03212">
    <property type="entry name" value="NCPR"/>
    <property type="match status" value="1"/>
</dbReference>
<comment type="caution">
    <text evidence="14">The sequence shown here is derived from an EMBL/GenBank/DDBJ whole genome shotgun (WGS) entry which is preliminary data.</text>
</comment>
<dbReference type="PIRSF" id="PIRSF000208">
    <property type="entry name" value="P450R"/>
    <property type="match status" value="1"/>
</dbReference>
<keyword evidence="1 10" id="KW-0285">Flavoprotein</keyword>
<feature type="domain" description="FAD-binding FR-type" evidence="13">
    <location>
        <begin position="279"/>
        <end position="523"/>
    </location>
</feature>
<dbReference type="Gene3D" id="1.20.990.10">
    <property type="entry name" value="NADPH-cytochrome p450 Reductase, Chain A, domain 3"/>
    <property type="match status" value="1"/>
</dbReference>
<evidence type="ECO:0000259" key="12">
    <source>
        <dbReference type="PROSITE" id="PS50902"/>
    </source>
</evidence>
<feature type="binding site" evidence="10">
    <location>
        <begin position="136"/>
        <end position="139"/>
    </location>
    <ligand>
        <name>FMN</name>
        <dbReference type="ChEBI" id="CHEBI:58210"/>
    </ligand>
</feature>
<feature type="binding site" evidence="10">
    <location>
        <begin position="488"/>
        <end position="491"/>
    </location>
    <ligand>
        <name>FAD</name>
        <dbReference type="ChEBI" id="CHEBI:57692"/>
    </ligand>
</feature>
<comment type="cofactor">
    <cofactor evidence="10">
        <name>FMN</name>
        <dbReference type="ChEBI" id="CHEBI:58210"/>
    </cofactor>
    <text evidence="10">Binds 1 FMN per monomer.</text>
</comment>
<feature type="transmembrane region" description="Helical" evidence="10">
    <location>
        <begin position="20"/>
        <end position="36"/>
    </location>
</feature>
<dbReference type="Gene3D" id="3.40.50.360">
    <property type="match status" value="1"/>
</dbReference>
<dbReference type="SUPFAM" id="SSF63380">
    <property type="entry name" value="Riboflavin synthase domain-like"/>
    <property type="match status" value="1"/>
</dbReference>
<feature type="binding site" evidence="10">
    <location>
        <position position="424"/>
    </location>
    <ligand>
        <name>FAD</name>
        <dbReference type="ChEBI" id="CHEBI:57692"/>
    </ligand>
</feature>
<comment type="cofactor">
    <cofactor evidence="10">
        <name>FAD</name>
        <dbReference type="ChEBI" id="CHEBI:57692"/>
    </cofactor>
    <text evidence="10">Binds 1 FAD per monomer.</text>
</comment>
<dbReference type="PROSITE" id="PS50902">
    <property type="entry name" value="FLAVODOXIN_LIKE"/>
    <property type="match status" value="1"/>
</dbReference>
<dbReference type="Pfam" id="PF00258">
    <property type="entry name" value="Flavodoxin_1"/>
    <property type="match status" value="1"/>
</dbReference>
<dbReference type="PROSITE" id="PS51384">
    <property type="entry name" value="FAD_FR"/>
    <property type="match status" value="1"/>
</dbReference>
<dbReference type="InterPro" id="IPR017927">
    <property type="entry name" value="FAD-bd_FR_type"/>
</dbReference>
<keyword evidence="7 10" id="KW-1133">Transmembrane helix</keyword>
<evidence type="ECO:0000256" key="8">
    <source>
        <dbReference type="ARBA" id="ARBA00023002"/>
    </source>
</evidence>
<evidence type="ECO:0000256" key="4">
    <source>
        <dbReference type="ARBA" id="ARBA00022824"/>
    </source>
</evidence>
<dbReference type="InterPro" id="IPR017938">
    <property type="entry name" value="Riboflavin_synthase-like_b-brl"/>
</dbReference>
<keyword evidence="6 10" id="KW-0521">NADP</keyword>
<evidence type="ECO:0000256" key="10">
    <source>
        <dbReference type="HAMAP-Rule" id="MF_03212"/>
    </source>
</evidence>
<dbReference type="InterPro" id="IPR001709">
    <property type="entry name" value="Flavoprot_Pyr_Nucl_cyt_Rdtase"/>
</dbReference>
<evidence type="ECO:0000313" key="15">
    <source>
        <dbReference type="Proteomes" id="UP001642483"/>
    </source>
</evidence>
<dbReference type="SUPFAM" id="SSF52343">
    <property type="entry name" value="Ferredoxin reductase-like, C-terminal NADP-linked domain"/>
    <property type="match status" value="1"/>
</dbReference>
<dbReference type="EC" id="1.6.2.4" evidence="10 11"/>
<sequence>MPGTEEIAEEPAPMMSTFDLFLLSALIGFVVYWFFFRKDEKPNDEEFKRLSVVQPTLNRSESEDSGIVFRMKKSGRSIAIFYGSQTGTAEEFATRLAKDAQRYGMKALAVDPEECNMEELAELHQIENSLAIFCMATYGEGDPTDNAQDFYDWLQQGDTQLDGLKFAVFGLGNKTYEHYNSTGIYVDKRLEELGAERVYEIGLGDDDTNIEEDFVTWKEGLWPTVCEKFGIEVSKQEGSFRSYSFTKYEPDDIDEKTVYSGEVARLHSYKNQRPPYDAKNPYLSPVLVNRELHKGGGRSCMHIEFDITDTKIRYEAGDHVAVYPTNDVTMVEKIAKRLDVDLDTFFTLDAIDEDASKRHPFPCPTTFRTALLHYLDISSPLRTNVLSEFVEYTSDEKDKEFLTLLSSPTPEGKKKYQEWVMDARRNLLAILDDVPSCNPAMDHICELLPHLQARYYSIASSPKMHPTSIHICAVLVEYDTSSGRTNLGVATNWLKTKIPVPGSEASVQPRVPIYVRKSQFRLPFKVSHPVMMVGPGTGLAPFIGFIQDRAYHKEAGKDVGKTTLYFGCRKREEDFIYEEHLTKWKEDDVLTELKIAFSRDGPKKVYVQHLLAENKQSVWENIQNHGHIYVCGDARHMAREVHDAIVDIVVECGGKSQQQATDFVKGLMNKGRYSADVWS</sequence>
<dbReference type="InterPro" id="IPR029039">
    <property type="entry name" value="Flavoprotein-like_sf"/>
</dbReference>
<keyword evidence="5 10" id="KW-0274">FAD</keyword>
<evidence type="ECO:0000259" key="13">
    <source>
        <dbReference type="PROSITE" id="PS51384"/>
    </source>
</evidence>
<comment type="catalytic activity">
    <reaction evidence="10 11">
        <text>2 oxidized [cytochrome P450] + NADPH = 2 reduced [cytochrome P450] + NADP(+) + H(+)</text>
        <dbReference type="Rhea" id="RHEA:24040"/>
        <dbReference type="Rhea" id="RHEA-COMP:14627"/>
        <dbReference type="Rhea" id="RHEA-COMP:14628"/>
        <dbReference type="ChEBI" id="CHEBI:15378"/>
        <dbReference type="ChEBI" id="CHEBI:55376"/>
        <dbReference type="ChEBI" id="CHEBI:57783"/>
        <dbReference type="ChEBI" id="CHEBI:58349"/>
        <dbReference type="ChEBI" id="CHEBI:60344"/>
        <dbReference type="EC" id="1.6.2.4"/>
    </reaction>
</comment>
<keyword evidence="8 10" id="KW-0560">Oxidoreductase</keyword>
<keyword evidence="4 10" id="KW-0256">Endoplasmic reticulum</keyword>
<feature type="binding site" evidence="10">
    <location>
        <position position="537"/>
    </location>
    <ligand>
        <name>NADP(+)</name>
        <dbReference type="ChEBI" id="CHEBI:58349"/>
    </ligand>
</feature>
<evidence type="ECO:0000256" key="9">
    <source>
        <dbReference type="ARBA" id="ARBA00023136"/>
    </source>
</evidence>
<feature type="binding site" evidence="10">
    <location>
        <begin position="84"/>
        <end position="89"/>
    </location>
    <ligand>
        <name>FMN</name>
        <dbReference type="ChEBI" id="CHEBI:58210"/>
    </ligand>
</feature>
<dbReference type="EMBL" id="CAWYQH010000068">
    <property type="protein sequence ID" value="CAK8679862.1"/>
    <property type="molecule type" value="Genomic_DNA"/>
</dbReference>
<dbReference type="InterPro" id="IPR023173">
    <property type="entry name" value="NADPH_Cyt_P450_Rdtase_alpha"/>
</dbReference>
<evidence type="ECO:0000256" key="3">
    <source>
        <dbReference type="ARBA" id="ARBA00022692"/>
    </source>
</evidence>
<dbReference type="Gene3D" id="2.40.30.10">
    <property type="entry name" value="Translation factors"/>
    <property type="match status" value="1"/>
</dbReference>
<dbReference type="PRINTS" id="PR00369">
    <property type="entry name" value="FLAVODOXIN"/>
</dbReference>
<feature type="binding site" evidence="10">
    <location>
        <begin position="472"/>
        <end position="474"/>
    </location>
    <ligand>
        <name>FAD</name>
        <dbReference type="ChEBI" id="CHEBI:57692"/>
    </ligand>
</feature>
<comment type="similarity">
    <text evidence="10">Belongs to the NADPH--cytochrome P450 reductase family.</text>
</comment>
<comment type="similarity">
    <text evidence="10">In the N-terminal section; belongs to the flavodoxin family.</text>
</comment>
<feature type="binding site" evidence="10">
    <location>
        <position position="298"/>
    </location>
    <ligand>
        <name>NADP(+)</name>
        <dbReference type="ChEBI" id="CHEBI:58349"/>
    </ligand>
</feature>
<evidence type="ECO:0000256" key="5">
    <source>
        <dbReference type="ARBA" id="ARBA00022827"/>
    </source>
</evidence>
<dbReference type="SUPFAM" id="SSF52218">
    <property type="entry name" value="Flavoproteins"/>
    <property type="match status" value="1"/>
</dbReference>
<feature type="binding site" evidence="10">
    <location>
        <position position="478"/>
    </location>
    <ligand>
        <name>FAD</name>
        <dbReference type="ChEBI" id="CHEBI:57692"/>
    </ligand>
</feature>
<dbReference type="PANTHER" id="PTHR19384">
    <property type="entry name" value="NITRIC OXIDE SYNTHASE-RELATED"/>
    <property type="match status" value="1"/>
</dbReference>
<keyword evidence="15" id="KW-1185">Reference proteome</keyword>
<protein>
    <recommendedName>
        <fullName evidence="10 11">NADPH--cytochrome P450 reductase</fullName>
        <shortName evidence="10">CPR</shortName>
        <shortName evidence="10">P450R</shortName>
        <ecNumber evidence="10 11">1.6.2.4</ecNumber>
    </recommendedName>
</protein>
<name>A0ABP0FN70_CLALP</name>
<reference evidence="14 15" key="1">
    <citation type="submission" date="2024-02" db="EMBL/GenBank/DDBJ databases">
        <authorList>
            <person name="Daric V."/>
            <person name="Darras S."/>
        </authorList>
    </citation>
    <scope>NUCLEOTIDE SEQUENCE [LARGE SCALE GENOMIC DNA]</scope>
</reference>
<dbReference type="Proteomes" id="UP001642483">
    <property type="component" value="Unassembled WGS sequence"/>
</dbReference>
<evidence type="ECO:0000256" key="11">
    <source>
        <dbReference type="PIRNR" id="PIRNR000208"/>
    </source>
</evidence>
<evidence type="ECO:0000313" key="14">
    <source>
        <dbReference type="EMBL" id="CAK8679862.1"/>
    </source>
</evidence>
<gene>
    <name evidence="14" type="ORF">CVLEPA_LOCUS10110</name>
</gene>
<accession>A0ABP0FN70</accession>
<comment type="function">
    <text evidence="10">This enzyme is required for electron transfer from NADP to cytochrome P450 in microsomes. It can also provide electron transfer to heme oxygenase and cytochrome B5.</text>
</comment>
<dbReference type="InterPro" id="IPR001433">
    <property type="entry name" value="OxRdtase_FAD/NAD-bd"/>
</dbReference>
<feature type="binding site" evidence="10">
    <location>
        <begin position="454"/>
        <end position="457"/>
    </location>
    <ligand>
        <name>FAD</name>
        <dbReference type="ChEBI" id="CHEBI:57692"/>
    </ligand>
</feature>
<organism evidence="14 15">
    <name type="scientific">Clavelina lepadiformis</name>
    <name type="common">Light-bulb sea squirt</name>
    <name type="synonym">Ascidia lepadiformis</name>
    <dbReference type="NCBI Taxonomy" id="159417"/>
    <lineage>
        <taxon>Eukaryota</taxon>
        <taxon>Metazoa</taxon>
        <taxon>Chordata</taxon>
        <taxon>Tunicata</taxon>
        <taxon>Ascidiacea</taxon>
        <taxon>Aplousobranchia</taxon>
        <taxon>Clavelinidae</taxon>
        <taxon>Clavelina</taxon>
    </lineage>
</organism>
<comment type="subcellular location">
    <subcellularLocation>
        <location evidence="10">Endoplasmic reticulum membrane</location>
        <topology evidence="10">Single-pass membrane protein</topology>
        <orientation evidence="10">Cytoplasmic side</orientation>
    </subcellularLocation>
</comment>
<feature type="binding site" evidence="10">
    <location>
        <begin position="171"/>
        <end position="180"/>
    </location>
    <ligand>
        <name>FMN</name>
        <dbReference type="ChEBI" id="CHEBI:58210"/>
    </ligand>
</feature>
<evidence type="ECO:0000256" key="6">
    <source>
        <dbReference type="ARBA" id="ARBA00022857"/>
    </source>
</evidence>
<feature type="binding site" evidence="10">
    <location>
        <position position="640"/>
    </location>
    <ligand>
        <name>NADP(+)</name>
        <dbReference type="ChEBI" id="CHEBI:58349"/>
    </ligand>
</feature>
<dbReference type="Pfam" id="PF00175">
    <property type="entry name" value="NAD_binding_1"/>
    <property type="match status" value="1"/>
</dbReference>
<dbReference type="Gene3D" id="3.40.50.80">
    <property type="entry name" value="Nucleotide-binding domain of ferredoxin-NADP reductase (FNR) module"/>
    <property type="match status" value="1"/>
</dbReference>
<keyword evidence="2 10" id="KW-0288">FMN</keyword>
<dbReference type="PANTHER" id="PTHR19384:SF17">
    <property type="entry name" value="NADPH--CYTOCHROME P450 REDUCTASE"/>
    <property type="match status" value="1"/>
</dbReference>
<dbReference type="InterPro" id="IPR001094">
    <property type="entry name" value="Flavdoxin-like"/>
</dbReference>
<dbReference type="CDD" id="cd06204">
    <property type="entry name" value="CYPOR"/>
    <property type="match status" value="1"/>
</dbReference>
<dbReference type="InterPro" id="IPR008254">
    <property type="entry name" value="Flavodoxin/NO_synth"/>
</dbReference>
<feature type="binding site" evidence="10">
    <location>
        <begin position="598"/>
        <end position="599"/>
    </location>
    <ligand>
        <name>NADP(+)</name>
        <dbReference type="ChEBI" id="CHEBI:58349"/>
    </ligand>
</feature>